<reference evidence="2" key="1">
    <citation type="submission" date="2013-07" db="EMBL/GenBank/DDBJ databases">
        <title>The genome of Eucalyptus grandis.</title>
        <authorList>
            <person name="Schmutz J."/>
            <person name="Hayes R."/>
            <person name="Myburg A."/>
            <person name="Tuskan G."/>
            <person name="Grattapaglia D."/>
            <person name="Rokhsar D.S."/>
        </authorList>
    </citation>
    <scope>NUCLEOTIDE SEQUENCE</scope>
    <source>
        <tissue evidence="2">Leaf extractions</tissue>
    </source>
</reference>
<dbReference type="Gramene" id="KCW48971">
    <property type="protein sequence ID" value="KCW48971"/>
    <property type="gene ID" value="EUGRSUZ_K02584"/>
</dbReference>
<dbReference type="EMBL" id="KK198763">
    <property type="protein sequence ID" value="KCW48971.1"/>
    <property type="molecule type" value="Genomic_DNA"/>
</dbReference>
<evidence type="ECO:0000256" key="1">
    <source>
        <dbReference type="SAM" id="MobiDB-lite"/>
    </source>
</evidence>
<dbReference type="InParanoid" id="A0A059A5P6"/>
<feature type="region of interest" description="Disordered" evidence="1">
    <location>
        <begin position="73"/>
        <end position="116"/>
    </location>
</feature>
<sequence>MRAESMKFHDVAMAFIYNSICSFTHIILEVKSFRGLDDLVIENFAIIAQNTHEIQIICPFIVVSLDNPSSTMIDDYKNDQGAREKDKPQERENEDNYGSSSNASIAFLTPDRIAFR</sequence>
<proteinExistence type="predicted"/>
<gene>
    <name evidence="2" type="ORF">EUGRSUZ_K02584</name>
</gene>
<feature type="compositionally biased region" description="Basic and acidic residues" evidence="1">
    <location>
        <begin position="74"/>
        <end position="91"/>
    </location>
</feature>
<organism evidence="2">
    <name type="scientific">Eucalyptus grandis</name>
    <name type="common">Flooded gum</name>
    <dbReference type="NCBI Taxonomy" id="71139"/>
    <lineage>
        <taxon>Eukaryota</taxon>
        <taxon>Viridiplantae</taxon>
        <taxon>Streptophyta</taxon>
        <taxon>Embryophyta</taxon>
        <taxon>Tracheophyta</taxon>
        <taxon>Spermatophyta</taxon>
        <taxon>Magnoliopsida</taxon>
        <taxon>eudicotyledons</taxon>
        <taxon>Gunneridae</taxon>
        <taxon>Pentapetalae</taxon>
        <taxon>rosids</taxon>
        <taxon>malvids</taxon>
        <taxon>Myrtales</taxon>
        <taxon>Myrtaceae</taxon>
        <taxon>Myrtoideae</taxon>
        <taxon>Eucalypteae</taxon>
        <taxon>Eucalyptus</taxon>
    </lineage>
</organism>
<name>A0A059A5P6_EUCGR</name>
<protein>
    <submittedName>
        <fullName evidence="2">Uncharacterized protein</fullName>
    </submittedName>
</protein>
<dbReference type="AlphaFoldDB" id="A0A059A5P6"/>
<evidence type="ECO:0000313" key="2">
    <source>
        <dbReference type="EMBL" id="KCW48971.1"/>
    </source>
</evidence>
<accession>A0A059A5P6</accession>